<name>A0AAN8V9Q8_9MAGN</name>
<gene>
    <name evidence="2" type="ORF">RJ641_006165</name>
</gene>
<evidence type="ECO:0000259" key="1">
    <source>
        <dbReference type="Pfam" id="PF13259"/>
    </source>
</evidence>
<reference evidence="2 3" key="1">
    <citation type="submission" date="2023-12" db="EMBL/GenBank/DDBJ databases">
        <title>A high-quality genome assembly for Dillenia turbinata (Dilleniales).</title>
        <authorList>
            <person name="Chanderbali A."/>
        </authorList>
    </citation>
    <scope>NUCLEOTIDE SEQUENCE [LARGE SCALE GENOMIC DNA]</scope>
    <source>
        <strain evidence="2">LSX21</strain>
        <tissue evidence="2">Leaf</tissue>
    </source>
</reference>
<feature type="domain" description="Gag1-like clamp" evidence="1">
    <location>
        <begin position="114"/>
        <end position="169"/>
    </location>
</feature>
<proteinExistence type="predicted"/>
<sequence>MSFHLIYVSSGCFGCFTKPNVVTAIDGPSKGLKFQGHVPNKPSVSDGFWSSSTYDMDLANTSNRTTNPTSTNADMTNHPEFVNQGLTLSDFEINYEISAVSTPIPLDITYLQHLIHFLVSSIIASVALCSWDATYESLLNTNRPFPRPIPLPEVVDLLVDKWEQEGLYD</sequence>
<dbReference type="InterPro" id="IPR025124">
    <property type="entry name" value="Gag1-like_clamp"/>
</dbReference>
<dbReference type="AlphaFoldDB" id="A0AAN8V9Q8"/>
<dbReference type="Proteomes" id="UP001370490">
    <property type="component" value="Unassembled WGS sequence"/>
</dbReference>
<dbReference type="Pfam" id="PF13259">
    <property type="entry name" value="clamp_Gag1-like"/>
    <property type="match status" value="1"/>
</dbReference>
<dbReference type="PANTHER" id="PTHR33373">
    <property type="entry name" value="OS07G0479600 PROTEIN"/>
    <property type="match status" value="1"/>
</dbReference>
<dbReference type="PANTHER" id="PTHR33373:SF1">
    <property type="entry name" value="DUF4050 DOMAIN-CONTAINING PROTEIN"/>
    <property type="match status" value="1"/>
</dbReference>
<keyword evidence="3" id="KW-1185">Reference proteome</keyword>
<evidence type="ECO:0000313" key="3">
    <source>
        <dbReference type="Proteomes" id="UP001370490"/>
    </source>
</evidence>
<evidence type="ECO:0000313" key="2">
    <source>
        <dbReference type="EMBL" id="KAK6927574.1"/>
    </source>
</evidence>
<comment type="caution">
    <text evidence="2">The sequence shown here is derived from an EMBL/GenBank/DDBJ whole genome shotgun (WGS) entry which is preliminary data.</text>
</comment>
<protein>
    <recommendedName>
        <fullName evidence="1">Gag1-like clamp domain-containing protein</fullName>
    </recommendedName>
</protein>
<dbReference type="EMBL" id="JBAMMX010000014">
    <property type="protein sequence ID" value="KAK6927574.1"/>
    <property type="molecule type" value="Genomic_DNA"/>
</dbReference>
<accession>A0AAN8V9Q8</accession>
<organism evidence="2 3">
    <name type="scientific">Dillenia turbinata</name>
    <dbReference type="NCBI Taxonomy" id="194707"/>
    <lineage>
        <taxon>Eukaryota</taxon>
        <taxon>Viridiplantae</taxon>
        <taxon>Streptophyta</taxon>
        <taxon>Embryophyta</taxon>
        <taxon>Tracheophyta</taxon>
        <taxon>Spermatophyta</taxon>
        <taxon>Magnoliopsida</taxon>
        <taxon>eudicotyledons</taxon>
        <taxon>Gunneridae</taxon>
        <taxon>Pentapetalae</taxon>
        <taxon>Dilleniales</taxon>
        <taxon>Dilleniaceae</taxon>
        <taxon>Dillenia</taxon>
    </lineage>
</organism>